<organism evidence="8 9">
    <name type="scientific">Caloramator australicus RC3</name>
    <dbReference type="NCBI Taxonomy" id="857293"/>
    <lineage>
        <taxon>Bacteria</taxon>
        <taxon>Bacillati</taxon>
        <taxon>Bacillota</taxon>
        <taxon>Clostridia</taxon>
        <taxon>Eubacteriales</taxon>
        <taxon>Clostridiaceae</taxon>
        <taxon>Caloramator</taxon>
    </lineage>
</organism>
<comment type="similarity">
    <text evidence="6">Belongs to the azoreductase type 1 family.</text>
</comment>
<dbReference type="InterPro" id="IPR023048">
    <property type="entry name" value="NADH:quinone_OxRdtase_FMN_depd"/>
</dbReference>
<dbReference type="InterPro" id="IPR003680">
    <property type="entry name" value="Flavodoxin_fold"/>
</dbReference>
<dbReference type="GO" id="GO:0016652">
    <property type="term" value="F:oxidoreductase activity, acting on NAD(P)H as acceptor"/>
    <property type="evidence" value="ECO:0007669"/>
    <property type="project" value="UniProtKB-UniRule"/>
</dbReference>
<comment type="caution">
    <text evidence="6">Lacks conserved residue(s) required for the propagation of feature annotation.</text>
</comment>
<dbReference type="RefSeq" id="WP_008908752.1">
    <property type="nucleotide sequence ID" value="NZ_CAKP01000072.1"/>
</dbReference>
<keyword evidence="9" id="KW-1185">Reference proteome</keyword>
<dbReference type="EMBL" id="CAKP01000072">
    <property type="protein sequence ID" value="CCJ33484.1"/>
    <property type="molecule type" value="Genomic_DNA"/>
</dbReference>
<comment type="cofactor">
    <cofactor evidence="6">
        <name>FMN</name>
        <dbReference type="ChEBI" id="CHEBI:58210"/>
    </cofactor>
    <text evidence="6">Binds 1 FMN per subunit.</text>
</comment>
<dbReference type="OrthoDB" id="9805013at2"/>
<dbReference type="HAMAP" id="MF_01216">
    <property type="entry name" value="Azoreductase_type1"/>
    <property type="match status" value="1"/>
</dbReference>
<dbReference type="InterPro" id="IPR050104">
    <property type="entry name" value="FMN-dep_NADH:Q_OxRdtase_AzoR1"/>
</dbReference>
<comment type="catalytic activity">
    <reaction evidence="5">
        <text>N,N-dimethyl-1,4-phenylenediamine + anthranilate + 2 NAD(+) = 2-(4-dimethylaminophenyl)diazenylbenzoate + 2 NADH + 2 H(+)</text>
        <dbReference type="Rhea" id="RHEA:55872"/>
        <dbReference type="ChEBI" id="CHEBI:15378"/>
        <dbReference type="ChEBI" id="CHEBI:15783"/>
        <dbReference type="ChEBI" id="CHEBI:16567"/>
        <dbReference type="ChEBI" id="CHEBI:57540"/>
        <dbReference type="ChEBI" id="CHEBI:57945"/>
        <dbReference type="ChEBI" id="CHEBI:71579"/>
        <dbReference type="EC" id="1.7.1.17"/>
    </reaction>
    <physiologicalReaction direction="right-to-left" evidence="5">
        <dbReference type="Rhea" id="RHEA:55874"/>
    </physiologicalReaction>
</comment>
<evidence type="ECO:0000256" key="3">
    <source>
        <dbReference type="ARBA" id="ARBA00023002"/>
    </source>
</evidence>
<comment type="caution">
    <text evidence="8">The sequence shown here is derived from an EMBL/GenBank/DDBJ whole genome shotgun (WGS) entry which is preliminary data.</text>
</comment>
<dbReference type="PANTHER" id="PTHR43741:SF7">
    <property type="entry name" value="FMN-DEPENDENT NADH:QUINONE OXIDOREDUCTASE"/>
    <property type="match status" value="1"/>
</dbReference>
<dbReference type="EC" id="1.7.1.17" evidence="6"/>
<dbReference type="EC" id="1.6.5.-" evidence="6"/>
<evidence type="ECO:0000313" key="9">
    <source>
        <dbReference type="Proteomes" id="UP000007652"/>
    </source>
</evidence>
<dbReference type="GO" id="GO:0009055">
    <property type="term" value="F:electron transfer activity"/>
    <property type="evidence" value="ECO:0007669"/>
    <property type="project" value="UniProtKB-UniRule"/>
</dbReference>
<dbReference type="InterPro" id="IPR029039">
    <property type="entry name" value="Flavoprotein-like_sf"/>
</dbReference>
<dbReference type="SUPFAM" id="SSF52218">
    <property type="entry name" value="Flavoproteins"/>
    <property type="match status" value="1"/>
</dbReference>
<dbReference type="GO" id="GO:0016655">
    <property type="term" value="F:oxidoreductase activity, acting on NAD(P)H, quinone or similar compound as acceptor"/>
    <property type="evidence" value="ECO:0007669"/>
    <property type="project" value="InterPro"/>
</dbReference>
<name>I7K7H1_9CLOT</name>
<dbReference type="Pfam" id="PF02525">
    <property type="entry name" value="Flavodoxin_2"/>
    <property type="match status" value="1"/>
</dbReference>
<evidence type="ECO:0000313" key="8">
    <source>
        <dbReference type="EMBL" id="CCJ33484.1"/>
    </source>
</evidence>
<dbReference type="Gene3D" id="3.40.50.360">
    <property type="match status" value="1"/>
</dbReference>
<protein>
    <recommendedName>
        <fullName evidence="6">FMN dependent NADH:quinone oxidoreductase</fullName>
        <ecNumber evidence="6">1.6.5.-</ecNumber>
    </recommendedName>
    <alternativeName>
        <fullName evidence="6">Azo-dye reductase</fullName>
    </alternativeName>
    <alternativeName>
        <fullName evidence="6">FMN-dependent NADH-azo compound oxidoreductase</fullName>
    </alternativeName>
    <alternativeName>
        <fullName evidence="6">FMN-dependent NADH-azoreductase</fullName>
        <ecNumber evidence="6">1.7.1.17</ecNumber>
    </alternativeName>
</protein>
<evidence type="ECO:0000256" key="2">
    <source>
        <dbReference type="ARBA" id="ARBA00022643"/>
    </source>
</evidence>
<dbReference type="AlphaFoldDB" id="I7K7H1"/>
<proteinExistence type="inferred from homology"/>
<sequence>MRKVLYITANPKKVENSFSLWAGEEFLKSYKQNNPEDEIKKIDVYAENIPLIDADVLNAWGKFQGGASFDDLTEDEKEKVARMNEIVDEFISADKYIFVSPLWNFTIPPMLKAYIDNICIAGKTFKYTENGPIGLLNGKKALHIQASGSIYTDSPIKEMELGDRYLKTVLAFIGVNDFESILLEGTALLHPYVVKNKVEEKIKEISRRF</sequence>
<feature type="binding site" evidence="6">
    <location>
        <begin position="17"/>
        <end position="19"/>
    </location>
    <ligand>
        <name>FMN</name>
        <dbReference type="ChEBI" id="CHEBI:58210"/>
    </ligand>
</feature>
<dbReference type="GO" id="GO:0010181">
    <property type="term" value="F:FMN binding"/>
    <property type="evidence" value="ECO:0007669"/>
    <property type="project" value="UniProtKB-UniRule"/>
</dbReference>
<keyword evidence="2 6" id="KW-0288">FMN</keyword>
<keyword evidence="3 6" id="KW-0560">Oxidoreductase</keyword>
<evidence type="ECO:0000259" key="7">
    <source>
        <dbReference type="Pfam" id="PF02525"/>
    </source>
</evidence>
<dbReference type="Proteomes" id="UP000007652">
    <property type="component" value="Unassembled WGS sequence"/>
</dbReference>
<accession>I7K7H1</accession>
<dbReference type="PANTHER" id="PTHR43741">
    <property type="entry name" value="FMN-DEPENDENT NADH-AZOREDUCTASE 1"/>
    <property type="match status" value="1"/>
</dbReference>
<evidence type="ECO:0000256" key="1">
    <source>
        <dbReference type="ARBA" id="ARBA00022630"/>
    </source>
</evidence>
<comment type="catalytic activity">
    <reaction evidence="6">
        <text>2 a quinone + NADH + H(+) = 2 a 1,4-benzosemiquinone + NAD(+)</text>
        <dbReference type="Rhea" id="RHEA:65952"/>
        <dbReference type="ChEBI" id="CHEBI:15378"/>
        <dbReference type="ChEBI" id="CHEBI:57540"/>
        <dbReference type="ChEBI" id="CHEBI:57945"/>
        <dbReference type="ChEBI" id="CHEBI:132124"/>
        <dbReference type="ChEBI" id="CHEBI:134225"/>
    </reaction>
</comment>
<dbReference type="eggNOG" id="COG1182">
    <property type="taxonomic scope" value="Bacteria"/>
</dbReference>
<comment type="function">
    <text evidence="6">Also exhibits azoreductase activity. Catalyzes the reductive cleavage of the azo bond in aromatic azo compounds to the corresponding amines.</text>
</comment>
<evidence type="ECO:0000256" key="4">
    <source>
        <dbReference type="ARBA" id="ARBA00023027"/>
    </source>
</evidence>
<evidence type="ECO:0000256" key="6">
    <source>
        <dbReference type="HAMAP-Rule" id="MF_01216"/>
    </source>
</evidence>
<keyword evidence="4 6" id="KW-0520">NAD</keyword>
<gene>
    <name evidence="6" type="primary">azoR</name>
    <name evidence="8" type="ORF">CAAU_1400</name>
</gene>
<dbReference type="STRING" id="857293.CAAU_1400"/>
<comment type="function">
    <text evidence="6">Quinone reductase that provides resistance to thiol-specific stress caused by electrophilic quinones.</text>
</comment>
<reference evidence="8 9" key="1">
    <citation type="journal article" date="2011" name="J. Bacteriol.">
        <title>Draft genome sequence of Caloramator australicus strain RC3T, a thermoanaerobe from the Great Artesian Basin of Australia.</title>
        <authorList>
            <person name="Ogg C.D."/>
            <person name="Patel B.K.C."/>
        </authorList>
    </citation>
    <scope>NUCLEOTIDE SEQUENCE [LARGE SCALE GENOMIC DNA]</scope>
    <source>
        <strain evidence="8 9">RC3</strain>
    </source>
</reference>
<keyword evidence="1 6" id="KW-0285">Flavoprotein</keyword>
<feature type="domain" description="Flavodoxin-like fold" evidence="7">
    <location>
        <begin position="3"/>
        <end position="207"/>
    </location>
</feature>
<evidence type="ECO:0000256" key="5">
    <source>
        <dbReference type="ARBA" id="ARBA00048542"/>
    </source>
</evidence>
<comment type="subunit">
    <text evidence="6">Homodimer.</text>
</comment>